<proteinExistence type="predicted"/>
<dbReference type="VEuPathDB" id="FungiDB:RhiirFUN_004265"/>
<accession>A0A2N1NV23</accession>
<keyword evidence="1" id="KW-1133">Transmembrane helix</keyword>
<organism evidence="2 3">
    <name type="scientific">Rhizophagus irregularis</name>
    <dbReference type="NCBI Taxonomy" id="588596"/>
    <lineage>
        <taxon>Eukaryota</taxon>
        <taxon>Fungi</taxon>
        <taxon>Fungi incertae sedis</taxon>
        <taxon>Mucoromycota</taxon>
        <taxon>Glomeromycotina</taxon>
        <taxon>Glomeromycetes</taxon>
        <taxon>Glomerales</taxon>
        <taxon>Glomeraceae</taxon>
        <taxon>Rhizophagus</taxon>
    </lineage>
</organism>
<keyword evidence="1" id="KW-0812">Transmembrane</keyword>
<dbReference type="VEuPathDB" id="FungiDB:RhiirA1_422709"/>
<evidence type="ECO:0000313" key="3">
    <source>
        <dbReference type="Proteomes" id="UP000233469"/>
    </source>
</evidence>
<name>A0A2N1NV23_9GLOM</name>
<dbReference type="Proteomes" id="UP000233469">
    <property type="component" value="Unassembled WGS sequence"/>
</dbReference>
<protein>
    <submittedName>
        <fullName evidence="2">Uncharacterized protein</fullName>
    </submittedName>
</protein>
<keyword evidence="1" id="KW-0472">Membrane</keyword>
<comment type="caution">
    <text evidence="2">The sequence shown here is derived from an EMBL/GenBank/DDBJ whole genome shotgun (WGS) entry which is preliminary data.</text>
</comment>
<reference evidence="2 3" key="2">
    <citation type="submission" date="2017-10" db="EMBL/GenBank/DDBJ databases">
        <title>Extensive intraspecific genome diversity in a model arbuscular mycorrhizal fungus.</title>
        <authorList>
            <person name="Chen E.C.H."/>
            <person name="Morin E."/>
            <person name="Baudet D."/>
            <person name="Noel J."/>
            <person name="Ndikumana S."/>
            <person name="Charron P."/>
            <person name="St-Onge C."/>
            <person name="Giorgi J."/>
            <person name="Grigoriev I.V."/>
            <person name="Roux C."/>
            <person name="Martin F.M."/>
            <person name="Corradi N."/>
        </authorList>
    </citation>
    <scope>NUCLEOTIDE SEQUENCE [LARGE SCALE GENOMIC DNA]</scope>
    <source>
        <strain evidence="2 3">C2</strain>
    </source>
</reference>
<feature type="transmembrane region" description="Helical" evidence="1">
    <location>
        <begin position="138"/>
        <end position="157"/>
    </location>
</feature>
<dbReference type="EMBL" id="LLXL01000115">
    <property type="protein sequence ID" value="PKK77714.1"/>
    <property type="molecule type" value="Genomic_DNA"/>
</dbReference>
<evidence type="ECO:0000313" key="2">
    <source>
        <dbReference type="EMBL" id="PKK77714.1"/>
    </source>
</evidence>
<reference evidence="2 3" key="1">
    <citation type="submission" date="2016-04" db="EMBL/GenBank/DDBJ databases">
        <title>Genome analyses suggest a sexual origin of heterokaryosis in a supposedly ancient asexual fungus.</title>
        <authorList>
            <person name="Ropars J."/>
            <person name="Sedzielewska K."/>
            <person name="Noel J."/>
            <person name="Charron P."/>
            <person name="Farinelli L."/>
            <person name="Marton T."/>
            <person name="Kruger M."/>
            <person name="Pelin A."/>
            <person name="Brachmann A."/>
            <person name="Corradi N."/>
        </authorList>
    </citation>
    <scope>NUCLEOTIDE SEQUENCE [LARGE SCALE GENOMIC DNA]</scope>
    <source>
        <strain evidence="2 3">C2</strain>
    </source>
</reference>
<evidence type="ECO:0000256" key="1">
    <source>
        <dbReference type="SAM" id="Phobius"/>
    </source>
</evidence>
<sequence length="171" mass="20729">MPKEHQPHILRTITEVPARWESALASWRRLRELKPAIRRVLVNLSIKSDYQSKKDYRQLQELMLNTYYEWNLLDKLISCSNQLKMQRNFWVVRSIARYITIFNRNFCFTDDDERNSIDSINEQIDIQLLLIQLKKKSIMCFMTILITHLMQLFWQVYLIQDLNKCMDGRKN</sequence>
<gene>
    <name evidence="2" type="ORF">RhiirC2_47691</name>
</gene>
<dbReference type="VEuPathDB" id="FungiDB:FUN_020096"/>
<dbReference type="AlphaFoldDB" id="A0A2N1NV23"/>